<dbReference type="Proteomes" id="UP000306102">
    <property type="component" value="Unassembled WGS sequence"/>
</dbReference>
<dbReference type="InterPro" id="IPR011012">
    <property type="entry name" value="Longin-like_dom_sf"/>
</dbReference>
<reference evidence="14 15" key="1">
    <citation type="journal article" date="2018" name="Proc. Natl. Acad. Sci. U.S.A.">
        <title>Draft genome sequence of Camellia sinensis var. sinensis provides insights into the evolution of the tea genome and tea quality.</title>
        <authorList>
            <person name="Wei C."/>
            <person name="Yang H."/>
            <person name="Wang S."/>
            <person name="Zhao J."/>
            <person name="Liu C."/>
            <person name="Gao L."/>
            <person name="Xia E."/>
            <person name="Lu Y."/>
            <person name="Tai Y."/>
            <person name="She G."/>
            <person name="Sun J."/>
            <person name="Cao H."/>
            <person name="Tong W."/>
            <person name="Gao Q."/>
            <person name="Li Y."/>
            <person name="Deng W."/>
            <person name="Jiang X."/>
            <person name="Wang W."/>
            <person name="Chen Q."/>
            <person name="Zhang S."/>
            <person name="Li H."/>
            <person name="Wu J."/>
            <person name="Wang P."/>
            <person name="Li P."/>
            <person name="Shi C."/>
            <person name="Zheng F."/>
            <person name="Jian J."/>
            <person name="Huang B."/>
            <person name="Shan D."/>
            <person name="Shi M."/>
            <person name="Fang C."/>
            <person name="Yue Y."/>
            <person name="Li F."/>
            <person name="Li D."/>
            <person name="Wei S."/>
            <person name="Han B."/>
            <person name="Jiang C."/>
            <person name="Yin Y."/>
            <person name="Xia T."/>
            <person name="Zhang Z."/>
            <person name="Bennetzen J.L."/>
            <person name="Zhao S."/>
            <person name="Wan X."/>
        </authorList>
    </citation>
    <scope>NUCLEOTIDE SEQUENCE [LARGE SCALE GENOMIC DNA]</scope>
    <source>
        <strain evidence="15">cv. Shuchazao</strain>
        <tissue evidence="14">Leaf</tissue>
    </source>
</reference>
<comment type="subcellular location">
    <subcellularLocation>
        <location evidence="8">Endomembrane system</location>
        <topology evidence="8">Single-pass type IV membrane protein</topology>
    </subcellularLocation>
</comment>
<dbReference type="SMART" id="SM00332">
    <property type="entry name" value="PP2Cc"/>
    <property type="match status" value="1"/>
</dbReference>
<keyword evidence="15" id="KW-1185">Reference proteome</keyword>
<comment type="caution">
    <text evidence="14">The sequence shown here is derived from an EMBL/GenBank/DDBJ whole genome shotgun (WGS) entry which is preliminary data.</text>
</comment>
<dbReference type="GO" id="GO:0016020">
    <property type="term" value="C:membrane"/>
    <property type="evidence" value="ECO:0007669"/>
    <property type="project" value="InterPro"/>
</dbReference>
<proteinExistence type="inferred from homology"/>
<evidence type="ECO:0000256" key="6">
    <source>
        <dbReference type="ARBA" id="ARBA00023136"/>
    </source>
</evidence>
<keyword evidence="9" id="KW-0175">Coiled coil</keyword>
<dbReference type="PANTHER" id="PTHR21136">
    <property type="entry name" value="SNARE PROTEINS"/>
    <property type="match status" value="1"/>
</dbReference>
<dbReference type="PANTHER" id="PTHR21136:SF72">
    <property type="entry name" value="VESICLE-ASSOCIATED MEMBRANE PROTEIN 724"/>
    <property type="match status" value="1"/>
</dbReference>
<evidence type="ECO:0000256" key="4">
    <source>
        <dbReference type="ARBA" id="ARBA00022927"/>
    </source>
</evidence>
<evidence type="ECO:0000256" key="3">
    <source>
        <dbReference type="ARBA" id="ARBA00022692"/>
    </source>
</evidence>
<dbReference type="GO" id="GO:0015031">
    <property type="term" value="P:protein transport"/>
    <property type="evidence" value="ECO:0007669"/>
    <property type="project" value="UniProtKB-KW"/>
</dbReference>
<evidence type="ECO:0000256" key="9">
    <source>
        <dbReference type="PROSITE-ProRule" id="PRU00290"/>
    </source>
</evidence>
<keyword evidence="2" id="KW-0813">Transport</keyword>
<keyword evidence="5" id="KW-1133">Transmembrane helix</keyword>
<dbReference type="EMBL" id="SDRB02003664">
    <property type="protein sequence ID" value="THG17179.1"/>
    <property type="molecule type" value="Genomic_DNA"/>
</dbReference>
<feature type="domain" description="V-SNARE coiled-coil homology" evidence="12">
    <location>
        <begin position="739"/>
        <end position="783"/>
    </location>
</feature>
<evidence type="ECO:0008006" key="16">
    <source>
        <dbReference type="Google" id="ProtNLM"/>
    </source>
</evidence>
<dbReference type="Pfam" id="PF13774">
    <property type="entry name" value="Longin"/>
    <property type="match status" value="1"/>
</dbReference>
<dbReference type="InterPro" id="IPR051097">
    <property type="entry name" value="Synaptobrevin-like_transport"/>
</dbReference>
<dbReference type="AlphaFoldDB" id="A0A4S4EKQ6"/>
<keyword evidence="3" id="KW-0812">Transmembrane</keyword>
<gene>
    <name evidence="14" type="ORF">TEA_011151</name>
</gene>
<dbReference type="STRING" id="542762.A0A4S4EKQ6"/>
<dbReference type="Gene3D" id="3.30.450.50">
    <property type="entry name" value="Longin domain"/>
    <property type="match status" value="1"/>
</dbReference>
<dbReference type="FunFam" id="3.30.450.50:FF:000009">
    <property type="entry name" value="Vesicle-associated membrane protein 724"/>
    <property type="match status" value="1"/>
</dbReference>
<evidence type="ECO:0000256" key="10">
    <source>
        <dbReference type="SAM" id="MobiDB-lite"/>
    </source>
</evidence>
<organism evidence="14 15">
    <name type="scientific">Camellia sinensis var. sinensis</name>
    <name type="common">China tea</name>
    <dbReference type="NCBI Taxonomy" id="542762"/>
    <lineage>
        <taxon>Eukaryota</taxon>
        <taxon>Viridiplantae</taxon>
        <taxon>Streptophyta</taxon>
        <taxon>Embryophyta</taxon>
        <taxon>Tracheophyta</taxon>
        <taxon>Spermatophyta</taxon>
        <taxon>Magnoliopsida</taxon>
        <taxon>eudicotyledons</taxon>
        <taxon>Gunneridae</taxon>
        <taxon>Pentapetalae</taxon>
        <taxon>asterids</taxon>
        <taxon>Ericales</taxon>
        <taxon>Theaceae</taxon>
        <taxon>Camellia</taxon>
    </lineage>
</organism>
<dbReference type="GO" id="GO:0012505">
    <property type="term" value="C:endomembrane system"/>
    <property type="evidence" value="ECO:0007669"/>
    <property type="project" value="UniProtKB-SubCell"/>
</dbReference>
<name>A0A4S4EKQ6_CAMSN</name>
<dbReference type="Pfam" id="PF00957">
    <property type="entry name" value="Synaptobrevin"/>
    <property type="match status" value="1"/>
</dbReference>
<dbReference type="Gene3D" id="1.20.5.110">
    <property type="match status" value="1"/>
</dbReference>
<dbReference type="Pfam" id="PF00481">
    <property type="entry name" value="PP2C"/>
    <property type="match status" value="1"/>
</dbReference>
<keyword evidence="4" id="KW-0653">Protein transport</keyword>
<comment type="similarity">
    <text evidence="1">Belongs to the synaptobrevin family.</text>
</comment>
<dbReference type="CDD" id="cd15843">
    <property type="entry name" value="R-SNARE"/>
    <property type="match status" value="1"/>
</dbReference>
<evidence type="ECO:0000259" key="13">
    <source>
        <dbReference type="PROSITE" id="PS51746"/>
    </source>
</evidence>
<keyword evidence="6" id="KW-0472">Membrane</keyword>
<evidence type="ECO:0000256" key="5">
    <source>
        <dbReference type="ARBA" id="ARBA00022989"/>
    </source>
</evidence>
<dbReference type="SUPFAM" id="SSF58038">
    <property type="entry name" value="SNARE fusion complex"/>
    <property type="match status" value="1"/>
</dbReference>
<feature type="compositionally biased region" description="Low complexity" evidence="10">
    <location>
        <begin position="526"/>
        <end position="545"/>
    </location>
</feature>
<feature type="domain" description="Longin" evidence="11">
    <location>
        <begin position="619"/>
        <end position="723"/>
    </location>
</feature>
<dbReference type="PROSITE" id="PS50859">
    <property type="entry name" value="LONGIN"/>
    <property type="match status" value="1"/>
</dbReference>
<evidence type="ECO:0000256" key="7">
    <source>
        <dbReference type="ARBA" id="ARBA00037493"/>
    </source>
</evidence>
<dbReference type="GO" id="GO:0005737">
    <property type="term" value="C:cytoplasm"/>
    <property type="evidence" value="ECO:0007669"/>
    <property type="project" value="UniProtKB-ARBA"/>
</dbReference>
<dbReference type="InterPro" id="IPR042855">
    <property type="entry name" value="V_SNARE_CC"/>
</dbReference>
<dbReference type="InterPro" id="IPR036457">
    <property type="entry name" value="PPM-type-like_dom_sf"/>
</dbReference>
<dbReference type="PROSITE" id="PS50892">
    <property type="entry name" value="V_SNARE"/>
    <property type="match status" value="1"/>
</dbReference>
<dbReference type="PROSITE" id="PS51746">
    <property type="entry name" value="PPM_2"/>
    <property type="match status" value="1"/>
</dbReference>
<dbReference type="GO" id="GO:0016192">
    <property type="term" value="P:vesicle-mediated transport"/>
    <property type="evidence" value="ECO:0007669"/>
    <property type="project" value="InterPro"/>
</dbReference>
<evidence type="ECO:0000256" key="8">
    <source>
        <dbReference type="ARBA" id="ARBA00046280"/>
    </source>
</evidence>
<comment type="function">
    <text evidence="7">Involved in the targeting and/or fusion of transport vesicles to their target membrane.</text>
</comment>
<evidence type="ECO:0000313" key="15">
    <source>
        <dbReference type="Proteomes" id="UP000306102"/>
    </source>
</evidence>
<dbReference type="CDD" id="cd14824">
    <property type="entry name" value="Longin"/>
    <property type="match status" value="1"/>
</dbReference>
<dbReference type="CDD" id="cd00143">
    <property type="entry name" value="PP2Cc"/>
    <property type="match status" value="1"/>
</dbReference>
<dbReference type="SUPFAM" id="SSF81606">
    <property type="entry name" value="PP2C-like"/>
    <property type="match status" value="1"/>
</dbReference>
<dbReference type="InterPro" id="IPR001388">
    <property type="entry name" value="Synaptobrevin-like"/>
</dbReference>
<feature type="region of interest" description="Disordered" evidence="10">
    <location>
        <begin position="526"/>
        <end position="547"/>
    </location>
</feature>
<evidence type="ECO:0000259" key="12">
    <source>
        <dbReference type="PROSITE" id="PS50892"/>
    </source>
</evidence>
<evidence type="ECO:0000259" key="11">
    <source>
        <dbReference type="PROSITE" id="PS50859"/>
    </source>
</evidence>
<dbReference type="PRINTS" id="PR00219">
    <property type="entry name" value="SYNAPTOBREVN"/>
</dbReference>
<dbReference type="InterPro" id="IPR001932">
    <property type="entry name" value="PPM-type_phosphatase-like_dom"/>
</dbReference>
<dbReference type="InterPro" id="IPR010908">
    <property type="entry name" value="Longin_dom"/>
</dbReference>
<evidence type="ECO:0000256" key="1">
    <source>
        <dbReference type="ARBA" id="ARBA00008025"/>
    </source>
</evidence>
<protein>
    <recommendedName>
        <fullName evidence="16">PPM-type phosphatase domain-containing protein</fullName>
    </recommendedName>
</protein>
<dbReference type="SUPFAM" id="SSF64356">
    <property type="entry name" value="SNARE-like"/>
    <property type="match status" value="1"/>
</dbReference>
<evidence type="ECO:0000256" key="2">
    <source>
        <dbReference type="ARBA" id="ARBA00022448"/>
    </source>
</evidence>
<dbReference type="Gene3D" id="3.60.40.10">
    <property type="entry name" value="PPM-type phosphatase domain"/>
    <property type="match status" value="1"/>
</dbReference>
<feature type="domain" description="PPM-type phosphatase" evidence="13">
    <location>
        <begin position="142"/>
        <end position="490"/>
    </location>
</feature>
<sequence length="783" mass="86043">MMFGETTNDSGGEIKVSFGYQCNDKLGNSCDVPSGYETSSGIKLRRASSSFSCLSGAAISANATLANTNICNGLIGAEILRTWDSPKSFRRIPSSPSVSKLDLLSSSLQSSMSNLSCSPSTPSEHDSFLLKPMSAPSRSEGFLNAMEVQVAGGAAGEDRVQAVCSEENGWLFCAIYDGFNGRDAADFLAGTFYETIGFYLNLLDWELKKDSVGESDCLDSDGSLQYVFEDNDVNKMQRSSPSFKNRVLDSLQRALNQAENDFLYRVEQEMEDRPDLVSIGSCVLVVLLYGKDLYILNLGDSRALLATYGEGGNVNESKKLQAIQLTESHTVDNEVERNQLIHDHPDDPAPIFGGKVKGKLKVTRAFGVGYLKKRNMNDTLMGILRVRNLVSPPYVSIQPSLNVHRVSSSDHFIILGSDGLFDFFTNDEAVSLVHFYMLNNPSGDPAKFLLEQLVARAADSAGFSTEELMSIPAGRRRKYHDDVTVIVIILGMNKRTSKASTCLSAFCPLLHCRLLLLQATAASSSSSSSSDCPPPSSHSQPPIASESPIVLRRPSPLSAMPTVLLLPPSPHPLSVVAEGTDVGVWRFDDFGIAAVAVAQRRMRWGELQKMGQESFVYSFVARGTVVLAEYTELTGNFPAIATRCLDRLPASNKKFTYNYERHNFDFLAEDGYAYCIVAKESVGNQISVAFLERLKADFKKRYGGGKADTADAKSLNKEFGPLMKEHMQYIIDHAEEINKQFKVQDQVSQLKNIMQENITKVIERGENLNDLSDKAHDLRDSVL</sequence>
<accession>A0A4S4EKQ6</accession>
<evidence type="ECO:0000313" key="14">
    <source>
        <dbReference type="EMBL" id="THG17179.1"/>
    </source>
</evidence>
<dbReference type="SMART" id="SM01270">
    <property type="entry name" value="Longin"/>
    <property type="match status" value="1"/>
</dbReference>